<dbReference type="AlphaFoldDB" id="A0A9P4NS98"/>
<keyword evidence="3" id="KW-1185">Reference proteome</keyword>
<comment type="caution">
    <text evidence="2">The sequence shown here is derived from an EMBL/GenBank/DDBJ whole genome shotgun (WGS) entry which is preliminary data.</text>
</comment>
<protein>
    <submittedName>
        <fullName evidence="2">Uncharacterized protein</fullName>
    </submittedName>
</protein>
<name>A0A9P4NS98_9PEZI</name>
<feature type="compositionally biased region" description="Basic and acidic residues" evidence="1">
    <location>
        <begin position="208"/>
        <end position="218"/>
    </location>
</feature>
<feature type="region of interest" description="Disordered" evidence="1">
    <location>
        <begin position="247"/>
        <end position="266"/>
    </location>
</feature>
<proteinExistence type="predicted"/>
<feature type="region of interest" description="Disordered" evidence="1">
    <location>
        <begin position="472"/>
        <end position="555"/>
    </location>
</feature>
<reference evidence="2" key="1">
    <citation type="journal article" date="2020" name="Stud. Mycol.">
        <title>101 Dothideomycetes genomes: a test case for predicting lifestyles and emergence of pathogens.</title>
        <authorList>
            <person name="Haridas S."/>
            <person name="Albert R."/>
            <person name="Binder M."/>
            <person name="Bloem J."/>
            <person name="Labutti K."/>
            <person name="Salamov A."/>
            <person name="Andreopoulos B."/>
            <person name="Baker S."/>
            <person name="Barry K."/>
            <person name="Bills G."/>
            <person name="Bluhm B."/>
            <person name="Cannon C."/>
            <person name="Castanera R."/>
            <person name="Culley D."/>
            <person name="Daum C."/>
            <person name="Ezra D."/>
            <person name="Gonzalez J."/>
            <person name="Henrissat B."/>
            <person name="Kuo A."/>
            <person name="Liang C."/>
            <person name="Lipzen A."/>
            <person name="Lutzoni F."/>
            <person name="Magnuson J."/>
            <person name="Mondo S."/>
            <person name="Nolan M."/>
            <person name="Ohm R."/>
            <person name="Pangilinan J."/>
            <person name="Park H.-J."/>
            <person name="Ramirez L."/>
            <person name="Alfaro M."/>
            <person name="Sun H."/>
            <person name="Tritt A."/>
            <person name="Yoshinaga Y."/>
            <person name="Zwiers L.-H."/>
            <person name="Turgeon B."/>
            <person name="Goodwin S."/>
            <person name="Spatafora J."/>
            <person name="Crous P."/>
            <person name="Grigoriev I."/>
        </authorList>
    </citation>
    <scope>NUCLEOTIDE SEQUENCE</scope>
    <source>
        <strain evidence="2">CBS 130266</strain>
    </source>
</reference>
<dbReference type="Proteomes" id="UP000800235">
    <property type="component" value="Unassembled WGS sequence"/>
</dbReference>
<dbReference type="OrthoDB" id="5419922at2759"/>
<feature type="compositionally biased region" description="Polar residues" evidence="1">
    <location>
        <begin position="991"/>
        <end position="1004"/>
    </location>
</feature>
<feature type="region of interest" description="Disordered" evidence="1">
    <location>
        <begin position="396"/>
        <end position="418"/>
    </location>
</feature>
<organism evidence="2 3">
    <name type="scientific">Tothia fuscella</name>
    <dbReference type="NCBI Taxonomy" id="1048955"/>
    <lineage>
        <taxon>Eukaryota</taxon>
        <taxon>Fungi</taxon>
        <taxon>Dikarya</taxon>
        <taxon>Ascomycota</taxon>
        <taxon>Pezizomycotina</taxon>
        <taxon>Dothideomycetes</taxon>
        <taxon>Pleosporomycetidae</taxon>
        <taxon>Venturiales</taxon>
        <taxon>Cylindrosympodiaceae</taxon>
        <taxon>Tothia</taxon>
    </lineage>
</organism>
<feature type="compositionally biased region" description="Basic and acidic residues" evidence="1">
    <location>
        <begin position="472"/>
        <end position="484"/>
    </location>
</feature>
<feature type="region of interest" description="Disordered" evidence="1">
    <location>
        <begin position="752"/>
        <end position="780"/>
    </location>
</feature>
<feature type="compositionally biased region" description="Pro residues" evidence="1">
    <location>
        <begin position="517"/>
        <end position="528"/>
    </location>
</feature>
<dbReference type="EMBL" id="MU007038">
    <property type="protein sequence ID" value="KAF2430513.1"/>
    <property type="molecule type" value="Genomic_DNA"/>
</dbReference>
<evidence type="ECO:0000256" key="1">
    <source>
        <dbReference type="SAM" id="MobiDB-lite"/>
    </source>
</evidence>
<feature type="region of interest" description="Disordered" evidence="1">
    <location>
        <begin position="991"/>
        <end position="1023"/>
    </location>
</feature>
<evidence type="ECO:0000313" key="2">
    <source>
        <dbReference type="EMBL" id="KAF2430513.1"/>
    </source>
</evidence>
<gene>
    <name evidence="2" type="ORF">EJ08DRAFT_734028</name>
</gene>
<evidence type="ECO:0000313" key="3">
    <source>
        <dbReference type="Proteomes" id="UP000800235"/>
    </source>
</evidence>
<feature type="compositionally biased region" description="Basic and acidic residues" evidence="1">
    <location>
        <begin position="253"/>
        <end position="266"/>
    </location>
</feature>
<sequence length="1156" mass="125805">MTRAYRKRSLSHIVYDSLLPDEAEIIDEDPDANLPYHAYEAKRRRIEEIARNYIGGSAPYISSSTLKGPFPSGWKNPYRRRPLKPGVSAKDDREGEAPIRVIEGDTFSTESERNITKEEFIPPAWTASIPPVDREGNVRRAPHGEFGFPPEVKPLFTVYLDTGTGKLHSYTHTVKWRSLNSGTALVSELLAAHVDLHHPLGGPPSDGDDQKGLRDKLAQARPHRKRSLSPLDLPTLTSKDETIFTTRKVLPGSKKDLPSHRSSDHTLEWLRQQRSLKVTPEPEDSIISSIESLHATPSKLSKPYKLVATKTSRSRTSSPLQVKTDVMEETEVFEEGNSCSTERTSLPPNPLPESLQANVSSSVSVTALLNAERPPRRQRKQSPCVLPVQNTAGTMQHGRDIEPARHHSGSTPINLTRPVNPRVTDIARGGVRHPLVASPTMASDSPGFVYRRASDKQELSIMVHPRVNNEHNVEPESENLHDDAPLGGDDFGIPGSRDRSSSPDSELQLEREAAPLEPTPLEPTPLPLPESEADSSFIEQSVRKTTKRAAPPNPAPTVTILIKADASGNWSCPVPECVSQDQKRQESSLRSHVKRVHNGWGCTVVPSKANRIFPPTSKRPSLKVTAAAAVIDDSISEHDGVFPGPSHSNNLSDAPLTPPIAAEPAEHNSAVPRLLAINQQHPILEQLPVQAITGDIDGNTVRDLDTAGDQLKSVDARPDMITSAAGLIEASELGNIDTGRPQSNEMERSATVAPAQTHDSPRIPVVQKGSPLGSPLTRPPVIPPVQTGTIDLQHVETVHEEAEVVGDDVTQFELAPEAANVPDLEEIPDTSTLRAFTRLSNAQSTQTALNNAHRAFLDTQSSELTPARFNNENIPPLDATYIRKIGAFTRFGEINPQETQQRTPGPTFDNIASTQNLFEEAAHIDWSTVKKPRAAKKASFDNWAIQKPSQLHSLMSQKGPSRSILKQSQAVNVTTPSGLPNLQLRSTSFSARFGGSQDTPSSVVKETPTRPSSSLPPPRNWNNELETQASYTYGASLTPIASVESPRLSFPSFSSPAMSPDAPSSVPVASYEAAPMVKSSAPFPTGRTDSFQAAQIASTAVGTTNETQSTEFDSQDISDVLDMADSILAEGNVDNDIREQKRLGVGSSWRAVNVDD</sequence>
<feature type="region of interest" description="Disordered" evidence="1">
    <location>
        <begin position="197"/>
        <end position="234"/>
    </location>
</feature>
<accession>A0A9P4NS98</accession>